<keyword evidence="3" id="KW-0808">Transferase</keyword>
<evidence type="ECO:0000259" key="1">
    <source>
        <dbReference type="Pfam" id="PF00534"/>
    </source>
</evidence>
<dbReference type="AlphaFoldDB" id="A0A3T0N401"/>
<keyword evidence="4" id="KW-1185">Reference proteome</keyword>
<protein>
    <submittedName>
        <fullName evidence="3">Glycosyltransferase</fullName>
    </submittedName>
</protein>
<dbReference type="GO" id="GO:0016757">
    <property type="term" value="F:glycosyltransferase activity"/>
    <property type="evidence" value="ECO:0007669"/>
    <property type="project" value="InterPro"/>
</dbReference>
<dbReference type="InterPro" id="IPR050194">
    <property type="entry name" value="Glycosyltransferase_grp1"/>
</dbReference>
<proteinExistence type="predicted"/>
<sequence length="404" mass="45381">MRDVERHHCTDRTLRMSHRVLIVNVSFPPQSKGGASRVIEDNIDCMIADERYDACGVFCTLFGNNQPDRHETWLHRGIPIFAVACPWLDDMERLVQRDDIVGPFTRFLDRVQPDLVHFHCIQRMGLELVEAVKARGIPSILTMHDGWWVADDLFMIDQDLQPAIYNYRAREPAAARNRMDALSAAISKFDRVLTVSQTFRDILVSTGLCDEIVVNENGVSPFATQSKSATKKVRLLYMGGVDARKGYHLLRAAVLKAQLSHVHITVIDHARREGFSRDGRWGDTDVCTIGYVPTEKVASLYADSDVVVVPSLWPESFNLVSREASLADCWVLASNLGAAADHIVSGINGYTFGVENAEELIGLLHALDRDPLRFTTPPPTASLRPVSTQYKELQKIYDEVLHDQ</sequence>
<feature type="domain" description="Glycosyltransferase subfamily 4-like N-terminal" evidence="2">
    <location>
        <begin position="56"/>
        <end position="220"/>
    </location>
</feature>
<dbReference type="OrthoDB" id="9801573at2"/>
<dbReference type="PANTHER" id="PTHR45947">
    <property type="entry name" value="SULFOQUINOVOSYL TRANSFERASE SQD2"/>
    <property type="match status" value="1"/>
</dbReference>
<evidence type="ECO:0000313" key="3">
    <source>
        <dbReference type="EMBL" id="AZV78758.1"/>
    </source>
</evidence>
<dbReference type="InterPro" id="IPR001296">
    <property type="entry name" value="Glyco_trans_1"/>
</dbReference>
<evidence type="ECO:0000259" key="2">
    <source>
        <dbReference type="Pfam" id="PF13439"/>
    </source>
</evidence>
<accession>A0A3T0N401</accession>
<gene>
    <name evidence="3" type="ORF">EBB79_13325</name>
</gene>
<evidence type="ECO:0000313" key="4">
    <source>
        <dbReference type="Proteomes" id="UP000283063"/>
    </source>
</evidence>
<dbReference type="Gene3D" id="3.40.50.2000">
    <property type="entry name" value="Glycogen Phosphorylase B"/>
    <property type="match status" value="2"/>
</dbReference>
<dbReference type="EMBL" id="CP033219">
    <property type="protein sequence ID" value="AZV78758.1"/>
    <property type="molecule type" value="Genomic_DNA"/>
</dbReference>
<name>A0A3T0N401_9RHOB</name>
<reference evidence="3 4" key="1">
    <citation type="submission" date="2018-10" db="EMBL/GenBank/DDBJ databases">
        <title>Parasedimentitalea marina sp. nov., a psychrophilic bacterium isolated from deep seawater of the New Britain Trench.</title>
        <authorList>
            <person name="Cao J."/>
        </authorList>
    </citation>
    <scope>NUCLEOTIDE SEQUENCE [LARGE SCALE GENOMIC DNA]</scope>
    <source>
        <strain evidence="3 4">W43</strain>
    </source>
</reference>
<dbReference type="KEGG" id="sedi:EBB79_13325"/>
<dbReference type="InterPro" id="IPR028098">
    <property type="entry name" value="Glyco_trans_4-like_N"/>
</dbReference>
<dbReference type="Proteomes" id="UP000283063">
    <property type="component" value="Chromosome"/>
</dbReference>
<feature type="domain" description="Glycosyl transferase family 1" evidence="1">
    <location>
        <begin position="225"/>
        <end position="365"/>
    </location>
</feature>
<dbReference type="Pfam" id="PF13439">
    <property type="entry name" value="Glyco_transf_4"/>
    <property type="match status" value="1"/>
</dbReference>
<dbReference type="Pfam" id="PF00534">
    <property type="entry name" value="Glycos_transf_1"/>
    <property type="match status" value="1"/>
</dbReference>
<organism evidence="3 4">
    <name type="scientific">Parasedimentitalea marina</name>
    <dbReference type="NCBI Taxonomy" id="2483033"/>
    <lineage>
        <taxon>Bacteria</taxon>
        <taxon>Pseudomonadati</taxon>
        <taxon>Pseudomonadota</taxon>
        <taxon>Alphaproteobacteria</taxon>
        <taxon>Rhodobacterales</taxon>
        <taxon>Paracoccaceae</taxon>
        <taxon>Parasedimentitalea</taxon>
    </lineage>
</organism>
<dbReference type="SUPFAM" id="SSF53756">
    <property type="entry name" value="UDP-Glycosyltransferase/glycogen phosphorylase"/>
    <property type="match status" value="1"/>
</dbReference>
<dbReference type="PANTHER" id="PTHR45947:SF13">
    <property type="entry name" value="TRANSFERASE"/>
    <property type="match status" value="1"/>
</dbReference>